<feature type="domain" description="MROH2B-like HEAT-repeats" evidence="4">
    <location>
        <begin position="512"/>
        <end position="885"/>
    </location>
</feature>
<name>A0A2K6QKX1_RHIRO</name>
<evidence type="ECO:0000259" key="4">
    <source>
        <dbReference type="Pfam" id="PF23210"/>
    </source>
</evidence>
<accession>A0A2K6QKX1</accession>
<dbReference type="Pfam" id="PF21047">
    <property type="entry name" value="HEAT_Maestro"/>
    <property type="match status" value="1"/>
</dbReference>
<reference evidence="7" key="2">
    <citation type="submission" date="2025-09" db="UniProtKB">
        <authorList>
            <consortium name="Ensembl"/>
        </authorList>
    </citation>
    <scope>IDENTIFICATION</scope>
</reference>
<dbReference type="PANTHER" id="PTHR23120:SF44">
    <property type="entry name" value="MAESTRO HEAT-LIKE REPEAT-CONTAINING PROTEIN FAMILY MEMBER 1"/>
    <property type="match status" value="1"/>
</dbReference>
<dbReference type="GeneTree" id="ENSGT00940000156930"/>
<dbReference type="PANTHER" id="PTHR23120">
    <property type="entry name" value="MAESTRO-RELATED HEAT DOMAIN-CONTAINING"/>
    <property type="match status" value="1"/>
</dbReference>
<keyword evidence="8" id="KW-1185">Reference proteome</keyword>
<keyword evidence="1" id="KW-0677">Repeat</keyword>
<dbReference type="InterPro" id="IPR021133">
    <property type="entry name" value="HEAT_type_2"/>
</dbReference>
<organism evidence="7 8">
    <name type="scientific">Rhinopithecus roxellana</name>
    <name type="common">Golden snub-nosed monkey</name>
    <name type="synonym">Pygathrix roxellana</name>
    <dbReference type="NCBI Taxonomy" id="61622"/>
    <lineage>
        <taxon>Eukaryota</taxon>
        <taxon>Metazoa</taxon>
        <taxon>Chordata</taxon>
        <taxon>Craniata</taxon>
        <taxon>Vertebrata</taxon>
        <taxon>Euteleostomi</taxon>
        <taxon>Mammalia</taxon>
        <taxon>Eutheria</taxon>
        <taxon>Euarchontoglires</taxon>
        <taxon>Primates</taxon>
        <taxon>Haplorrhini</taxon>
        <taxon>Catarrhini</taxon>
        <taxon>Cercopithecidae</taxon>
        <taxon>Colobinae</taxon>
        <taxon>Rhinopithecus</taxon>
    </lineage>
</organism>
<dbReference type="GO" id="GO:0170064">
    <property type="term" value="P:lysosome fission"/>
    <property type="evidence" value="ECO:0007669"/>
    <property type="project" value="Ensembl"/>
</dbReference>
<dbReference type="PROSITE" id="PS50077">
    <property type="entry name" value="HEAT_REPEAT"/>
    <property type="match status" value="1"/>
</dbReference>
<feature type="repeat" description="HEAT" evidence="2">
    <location>
        <begin position="1566"/>
        <end position="1596"/>
    </location>
</feature>
<dbReference type="InterPro" id="IPR016024">
    <property type="entry name" value="ARM-type_fold"/>
</dbReference>
<evidence type="ECO:0000259" key="6">
    <source>
        <dbReference type="Pfam" id="PF23227"/>
    </source>
</evidence>
<dbReference type="GO" id="GO:0005765">
    <property type="term" value="C:lysosomal membrane"/>
    <property type="evidence" value="ECO:0007669"/>
    <property type="project" value="Ensembl"/>
</dbReference>
<dbReference type="InterPro" id="IPR045206">
    <property type="entry name" value="Maestro_heat-like_prot"/>
</dbReference>
<dbReference type="InterPro" id="IPR011989">
    <property type="entry name" value="ARM-like"/>
</dbReference>
<evidence type="ECO:0000259" key="5">
    <source>
        <dbReference type="Pfam" id="PF23221"/>
    </source>
</evidence>
<dbReference type="InterPro" id="IPR048465">
    <property type="entry name" value="Maestro-like_HEAT"/>
</dbReference>
<dbReference type="Pfam" id="PF23210">
    <property type="entry name" value="HEAT_Maestro_2"/>
    <property type="match status" value="2"/>
</dbReference>
<dbReference type="Ensembl" id="ENSRROT00000053828.1">
    <property type="protein sequence ID" value="ENSRROP00000029428.1"/>
    <property type="gene ID" value="ENSRROG00000038490.1"/>
</dbReference>
<dbReference type="InterPro" id="IPR056282">
    <property type="entry name" value="MROH2B-like_N_HEAT"/>
</dbReference>
<evidence type="ECO:0000313" key="7">
    <source>
        <dbReference type="Ensembl" id="ENSRROP00000029428.1"/>
    </source>
</evidence>
<dbReference type="InterPro" id="IPR055406">
    <property type="entry name" value="HEAT_Maestro"/>
</dbReference>
<gene>
    <name evidence="7" type="primary">MROH1</name>
</gene>
<feature type="domain" description="MROH2B-like HEAT-repeats" evidence="4">
    <location>
        <begin position="254"/>
        <end position="477"/>
    </location>
</feature>
<dbReference type="Gene3D" id="1.25.10.10">
    <property type="entry name" value="Leucine-rich Repeat Variant"/>
    <property type="match status" value="4"/>
</dbReference>
<sequence>MAESSIKKLASTLLDAITDKDPLVQEQVCSALCSLGEVRPVETLRTCEEYLRQHDKLAHPYRAAVLRAMERVLNSRASELDKDTASTIILLASSEMTKTKDLVWDWQQAASGVLVAVGRQFISKVMEELLRRLQPGTLPHCAVLHTLASLSVANAFGVVPFLPSVLSSLLPVLGMAKQDTVRVAFCSALQRFSEGALEYLANLDRAPDPTVRKDAFAADIFSAYDVLFHQWLQSREAKLRLAVVEALGPMSHLLPSERLEEQLPKLLPGILALYKKHSETFYLSKSLGQILEAAVSVGSRTLETQLDALLAALHSQVGGSAHLSMGKSKLGWTAQPSCSLPDRLLAFLLPRLDTSNERIRVGTLQVVRHVINSAAAQMEDKKPFILSSMRLPLLDTNSKVKRAVVQVISAMAHHGYLEQPGGEVMIEYIVQQCALPPEQEPEKPGPSSKDPKADSVRAVSVRTLYLVSTTVDRMSHVSARALSAWDLLLGRARPPRQVLWPCRCSLWARLVLPAQTWLHAAFLQVVSSSPYLGDGRGVAALRLLSVLHPNIHPLLGQHWETTVPLLLGYLDEHTEETLPQEEWEEKLLMFLQDTLAIVSDNTWICQLSLELCRQLPCYDEAPQEKNFLYKCIGTTLGAASSKEVVRKHLQELLETARYQEEAEREGLACCFGICAISHLEDTLAQLEDFVRSEVFRKSIGILNIFKDRSENEVEKVKSALVLCYGHVAARAPQELVLAKVESDILRNICQHFNTKVGITDPALKLCLVQSVCMVSRAICSSTQAGSFHFTRKAELVAQMMELIRAEPPDSLRTPIRKKAMLTCTYLVSVEPALDEQAQVDVIRSCLHSVMALLPEPKEEDGGCQKSLYLETLHALEGLLTSLLQRNMTPQGLQIMIEHLSPWIKSPRGHERARALGLSALLLRHFLEQLRVSVSTWVPSPDAAACGTHDPECELPSCRTARSCRLSGFSRDYRDDVAERLLSLKDGLAHPDPTILFHTCHSIGQIIAKRLPPDQLISLLLTMFEALGDPEKNCSRAATVMINCLLQERGGVPEIVSVLRSKLQEAQGEHVLPAAQHSVYLLATQHCAAVVSSLLGSPLPLDSHTSMLWRALAVEPRLAAQVLGLLLEKMSRDVPFKETRAFLLGRTPDRVATLLPLSATCALFEVLSTPAAGPAVLELYPQLFVALLLRVSCTVGVQLPRNLQAQERRGASPALAARNLEPCSSAVDTLRAVLLRSGSEDVAQRMDLEGGWELLRTSAGHEEGATRLARAMAEHAGPRLPLVLKTLACTHSSAYENQKVTTTAFLAELLNSNVANDLMLLDSLLESLAARQKDTCASVRRLVLRGLANLASGCPDKVRAHGPQLLTAMIGGLDDGDNPHSPVALEAMLGLARLVHLVEAWDLRSGLLHVAIRIRPFFDSEKMEFRTASISLFGHLNKVCHGDCEDVFLEQVVGGLAPLLLHLQDPQAAVASACRFALRMCGPNLACEELSAAFQKHLQEGRALHFGEFLNTTCKHLAALTRPLSRCTISQTSWAASAGRTSELLHHWFLVLHAEPRQQPQVDLDQLISALQILLKDPAPEVRTRAAEALGRLVKLA</sequence>
<feature type="domain" description="Maestro-like HEAT-repeats" evidence="3">
    <location>
        <begin position="964"/>
        <end position="1122"/>
    </location>
</feature>
<dbReference type="Proteomes" id="UP000233200">
    <property type="component" value="Unplaced"/>
</dbReference>
<protein>
    <submittedName>
        <fullName evidence="7">Maestro heat like repeat family member 1</fullName>
    </submittedName>
</protein>
<dbReference type="Pfam" id="PF23221">
    <property type="entry name" value="HEAT_MROH2B_1st"/>
    <property type="match status" value="1"/>
</dbReference>
<dbReference type="InterPro" id="IPR055408">
    <property type="entry name" value="HEAT_MROH2B-like"/>
</dbReference>
<proteinExistence type="predicted"/>
<evidence type="ECO:0000259" key="3">
    <source>
        <dbReference type="Pfam" id="PF21047"/>
    </source>
</evidence>
<evidence type="ECO:0000256" key="1">
    <source>
        <dbReference type="ARBA" id="ARBA00022737"/>
    </source>
</evidence>
<dbReference type="SUPFAM" id="SSF48371">
    <property type="entry name" value="ARM repeat"/>
    <property type="match status" value="2"/>
</dbReference>
<evidence type="ECO:0000256" key="2">
    <source>
        <dbReference type="PROSITE-ProRule" id="PRU00103"/>
    </source>
</evidence>
<feature type="domain" description="Maestro/Maestro-like HEAT-repeats" evidence="6">
    <location>
        <begin position="1323"/>
        <end position="1592"/>
    </location>
</feature>
<reference evidence="7" key="1">
    <citation type="submission" date="2025-08" db="UniProtKB">
        <authorList>
            <consortium name="Ensembl"/>
        </authorList>
    </citation>
    <scope>IDENTIFICATION</scope>
</reference>
<feature type="domain" description="MROH2B-like N-terminal HEAT-repeats" evidence="5">
    <location>
        <begin position="32"/>
        <end position="251"/>
    </location>
</feature>
<dbReference type="Pfam" id="PF23227">
    <property type="entry name" value="HEAT_MROH2B_C"/>
    <property type="match status" value="1"/>
</dbReference>
<dbReference type="GO" id="GO:0140912">
    <property type="term" value="F:membrane destabilizing activity"/>
    <property type="evidence" value="ECO:0007669"/>
    <property type="project" value="Ensembl"/>
</dbReference>
<evidence type="ECO:0000313" key="8">
    <source>
        <dbReference type="Proteomes" id="UP000233200"/>
    </source>
</evidence>